<dbReference type="RefSeq" id="WP_158169322.1">
    <property type="nucleotide sequence ID" value="NZ_CP043538.1"/>
</dbReference>
<reference evidence="1 2" key="1">
    <citation type="journal article" date="2012" name="Genet. Mol. Biol.">
        <title>Analysis of 16S rRNA and mxaF genes revealing insights into Methylobacterium niche-specific plant association.</title>
        <authorList>
            <person name="Dourado M.N."/>
            <person name="Andreote F.D."/>
            <person name="Dini-Andreote F."/>
            <person name="Conti R."/>
            <person name="Araujo J.M."/>
            <person name="Araujo W.L."/>
        </authorList>
    </citation>
    <scope>NUCLEOTIDE SEQUENCE [LARGE SCALE GENOMIC DNA]</scope>
    <source>
        <strain evidence="1 2">SR1.6/6</strain>
    </source>
</reference>
<evidence type="ECO:0000313" key="2">
    <source>
        <dbReference type="Proteomes" id="UP000012488"/>
    </source>
</evidence>
<gene>
    <name evidence="1" type="ORF">MMSR116_31490</name>
</gene>
<name>A0A6B9G1J8_9HYPH</name>
<dbReference type="OrthoDB" id="7998242at2"/>
<dbReference type="Proteomes" id="UP000012488">
    <property type="component" value="Chromosome"/>
</dbReference>
<protein>
    <submittedName>
        <fullName evidence="1">Uncharacterized protein</fullName>
    </submittedName>
</protein>
<accession>A0A6B9G1J8</accession>
<dbReference type="AlphaFoldDB" id="A0A6B9G1J8"/>
<dbReference type="KEGG" id="mmes:MMSR116_31490"/>
<dbReference type="EMBL" id="CP043538">
    <property type="protein sequence ID" value="QGY05914.1"/>
    <property type="molecule type" value="Genomic_DNA"/>
</dbReference>
<proteinExistence type="predicted"/>
<sequence length="91" mass="10081">MADIITFSTKPRSRHARRAYQVHRFAQGGGVLRSCIITARDDGDARRQAARLIDGHRTELWANNRLVAVFGSVRSLLATAIQPADQPTIGR</sequence>
<reference evidence="1 2" key="2">
    <citation type="journal article" date="2013" name="Genome Announc.">
        <title>Draft Genome Sequence of Methylobacterium mesophilicum Strain SR1.6/6, Isolated from Citrus sinensis.</title>
        <authorList>
            <person name="Marinho Almeida D."/>
            <person name="Dini-Andreote F."/>
            <person name="Camargo Neves A.A."/>
            <person name="Juca Ramos R.T."/>
            <person name="Andreote F.D."/>
            <person name="Carneiro A.R."/>
            <person name="Oliveira de Souza Lima A."/>
            <person name="Caracciolo Gomes de Sa P.H."/>
            <person name="Ribeiro Barbosa M.S."/>
            <person name="Araujo W.L."/>
            <person name="Silva A."/>
        </authorList>
    </citation>
    <scope>NUCLEOTIDE SEQUENCE [LARGE SCALE GENOMIC DNA]</scope>
    <source>
        <strain evidence="1 2">SR1.6/6</strain>
    </source>
</reference>
<evidence type="ECO:0000313" key="1">
    <source>
        <dbReference type="EMBL" id="QGY05914.1"/>
    </source>
</evidence>
<organism evidence="1 2">
    <name type="scientific">Methylobacterium mesophilicum SR1.6/6</name>
    <dbReference type="NCBI Taxonomy" id="908290"/>
    <lineage>
        <taxon>Bacteria</taxon>
        <taxon>Pseudomonadati</taxon>
        <taxon>Pseudomonadota</taxon>
        <taxon>Alphaproteobacteria</taxon>
        <taxon>Hyphomicrobiales</taxon>
        <taxon>Methylobacteriaceae</taxon>
        <taxon>Methylobacterium</taxon>
    </lineage>
</organism>